<gene>
    <name evidence="3" type="ORF">GCM10007854_20100</name>
</gene>
<reference evidence="3" key="1">
    <citation type="journal article" date="2014" name="Int. J. Syst. Evol. Microbiol.">
        <title>Complete genome of a new Firmicutes species belonging to the dominant human colonic microbiota ('Ruminococcus bicirculans') reveals two chromosomes and a selective capacity to utilize plant glucans.</title>
        <authorList>
            <consortium name="NISC Comparative Sequencing Program"/>
            <person name="Wegmann U."/>
            <person name="Louis P."/>
            <person name="Goesmann A."/>
            <person name="Henrissat B."/>
            <person name="Duncan S.H."/>
            <person name="Flint H.J."/>
        </authorList>
    </citation>
    <scope>NUCLEOTIDE SEQUENCE</scope>
    <source>
        <strain evidence="3">NBRC 108216</strain>
    </source>
</reference>
<evidence type="ECO:0000256" key="1">
    <source>
        <dbReference type="SAM" id="MobiDB-lite"/>
    </source>
</evidence>
<feature type="transmembrane region" description="Helical" evidence="2">
    <location>
        <begin position="26"/>
        <end position="44"/>
    </location>
</feature>
<evidence type="ECO:0000256" key="2">
    <source>
        <dbReference type="SAM" id="Phobius"/>
    </source>
</evidence>
<organism evidence="3 4">
    <name type="scientific">Algimonas porphyrae</name>
    <dbReference type="NCBI Taxonomy" id="1128113"/>
    <lineage>
        <taxon>Bacteria</taxon>
        <taxon>Pseudomonadati</taxon>
        <taxon>Pseudomonadota</taxon>
        <taxon>Alphaproteobacteria</taxon>
        <taxon>Maricaulales</taxon>
        <taxon>Robiginitomaculaceae</taxon>
        <taxon>Algimonas</taxon>
    </lineage>
</organism>
<keyword evidence="2" id="KW-1133">Transmembrane helix</keyword>
<name>A0ABQ5V1X2_9PROT</name>
<dbReference type="Proteomes" id="UP001161390">
    <property type="component" value="Unassembled WGS sequence"/>
</dbReference>
<feature type="region of interest" description="Disordered" evidence="1">
    <location>
        <begin position="165"/>
        <end position="191"/>
    </location>
</feature>
<reference evidence="3" key="2">
    <citation type="submission" date="2023-01" db="EMBL/GenBank/DDBJ databases">
        <title>Draft genome sequence of Algimonas porphyrae strain NBRC 108216.</title>
        <authorList>
            <person name="Sun Q."/>
            <person name="Mori K."/>
        </authorList>
    </citation>
    <scope>NUCLEOTIDE SEQUENCE</scope>
    <source>
        <strain evidence="3">NBRC 108216</strain>
    </source>
</reference>
<protein>
    <recommendedName>
        <fullName evidence="5">Helix-turn-helix transcriptional regulator</fullName>
    </recommendedName>
</protein>
<evidence type="ECO:0008006" key="5">
    <source>
        <dbReference type="Google" id="ProtNLM"/>
    </source>
</evidence>
<keyword evidence="2" id="KW-0472">Membrane</keyword>
<keyword evidence="4" id="KW-1185">Reference proteome</keyword>
<evidence type="ECO:0000313" key="3">
    <source>
        <dbReference type="EMBL" id="GLQ21055.1"/>
    </source>
</evidence>
<accession>A0ABQ5V1X2</accession>
<sequence length="191" mass="20272">MGTLGASINLVRLFLAGNNRAKLSHYIFLPMMGGVAAFAIYVVAKSGVVLIADTGAGDDSTYLSPYFVSFLGLVSGLLSQEAFDSIYSVGRRIFNETGDSIERWYIGDVAVANEATTVGPVATLIDVPESTVKAWLTGKRSIPHQAQIIIAGQLGKLRREIFTDLPPAQSDEPVAPSAPNEDDTAEPPATT</sequence>
<proteinExistence type="predicted"/>
<keyword evidence="2" id="KW-0812">Transmembrane</keyword>
<comment type="caution">
    <text evidence="3">The sequence shown here is derived from an EMBL/GenBank/DDBJ whole genome shotgun (WGS) entry which is preliminary data.</text>
</comment>
<evidence type="ECO:0000313" key="4">
    <source>
        <dbReference type="Proteomes" id="UP001161390"/>
    </source>
</evidence>
<dbReference type="EMBL" id="BSNJ01000004">
    <property type="protein sequence ID" value="GLQ21055.1"/>
    <property type="molecule type" value="Genomic_DNA"/>
</dbReference>